<dbReference type="Gene3D" id="3.90.180.10">
    <property type="entry name" value="Medium-chain alcohol dehydrogenases, catalytic domain"/>
    <property type="match status" value="1"/>
</dbReference>
<protein>
    <submittedName>
        <fullName evidence="7">Zinc-dependent alcohol dehydrogenase family protein</fullName>
    </submittedName>
</protein>
<dbReference type="PANTHER" id="PTHR43401">
    <property type="entry name" value="L-THREONINE 3-DEHYDROGENASE"/>
    <property type="match status" value="1"/>
</dbReference>
<keyword evidence="2 5" id="KW-0479">Metal-binding</keyword>
<evidence type="ECO:0000256" key="5">
    <source>
        <dbReference type="RuleBase" id="RU361277"/>
    </source>
</evidence>
<dbReference type="CDD" id="cd08234">
    <property type="entry name" value="threonine_DH_like"/>
    <property type="match status" value="1"/>
</dbReference>
<comment type="cofactor">
    <cofactor evidence="1 5">
        <name>Zn(2+)</name>
        <dbReference type="ChEBI" id="CHEBI:29105"/>
    </cofactor>
</comment>
<dbReference type="InterPro" id="IPR002328">
    <property type="entry name" value="ADH_Zn_CS"/>
</dbReference>
<dbReference type="InterPro" id="IPR011032">
    <property type="entry name" value="GroES-like_sf"/>
</dbReference>
<evidence type="ECO:0000256" key="3">
    <source>
        <dbReference type="ARBA" id="ARBA00022833"/>
    </source>
</evidence>
<evidence type="ECO:0000256" key="2">
    <source>
        <dbReference type="ARBA" id="ARBA00022723"/>
    </source>
</evidence>
<dbReference type="SUPFAM" id="SSF50129">
    <property type="entry name" value="GroES-like"/>
    <property type="match status" value="1"/>
</dbReference>
<accession>A0ABU6A5G7</accession>
<dbReference type="Pfam" id="PF00107">
    <property type="entry name" value="ADH_zinc_N"/>
    <property type="match status" value="1"/>
</dbReference>
<dbReference type="PANTHER" id="PTHR43401:SF5">
    <property type="entry name" value="ALCOHOL DEHYDROGENASE-RELATED"/>
    <property type="match status" value="1"/>
</dbReference>
<dbReference type="InterPro" id="IPR050129">
    <property type="entry name" value="Zn_alcohol_dh"/>
</dbReference>
<dbReference type="PROSITE" id="PS00059">
    <property type="entry name" value="ADH_ZINC"/>
    <property type="match status" value="1"/>
</dbReference>
<feature type="domain" description="Enoyl reductase (ER)" evidence="6">
    <location>
        <begin position="8"/>
        <end position="327"/>
    </location>
</feature>
<evidence type="ECO:0000256" key="1">
    <source>
        <dbReference type="ARBA" id="ARBA00001947"/>
    </source>
</evidence>
<dbReference type="Proteomes" id="UP001327093">
    <property type="component" value="Unassembled WGS sequence"/>
</dbReference>
<dbReference type="EMBL" id="JAWLNX010000002">
    <property type="protein sequence ID" value="MEB3366694.1"/>
    <property type="molecule type" value="Genomic_DNA"/>
</dbReference>
<evidence type="ECO:0000259" key="6">
    <source>
        <dbReference type="SMART" id="SM00829"/>
    </source>
</evidence>
<proteinExistence type="inferred from homology"/>
<comment type="similarity">
    <text evidence="5">Belongs to the zinc-containing alcohol dehydrogenase family.</text>
</comment>
<reference evidence="7 8" key="1">
    <citation type="submission" date="2023-10" db="EMBL/GenBank/DDBJ databases">
        <title>Saccharopolyspora sp. nov., isolated from mangrove soil.</title>
        <authorList>
            <person name="Lu Y."/>
            <person name="Liu W."/>
        </authorList>
    </citation>
    <scope>NUCLEOTIDE SEQUENCE [LARGE SCALE GENOMIC DNA]</scope>
    <source>
        <strain evidence="7 8">S2-29</strain>
    </source>
</reference>
<evidence type="ECO:0000313" key="8">
    <source>
        <dbReference type="Proteomes" id="UP001327093"/>
    </source>
</evidence>
<gene>
    <name evidence="7" type="ORF">R4I43_04705</name>
</gene>
<dbReference type="Pfam" id="PF08240">
    <property type="entry name" value="ADH_N"/>
    <property type="match status" value="1"/>
</dbReference>
<evidence type="ECO:0000313" key="7">
    <source>
        <dbReference type="EMBL" id="MEB3366694.1"/>
    </source>
</evidence>
<comment type="caution">
    <text evidence="7">The sequence shown here is derived from an EMBL/GenBank/DDBJ whole genome shotgun (WGS) entry which is preliminary data.</text>
</comment>
<keyword evidence="3 5" id="KW-0862">Zinc</keyword>
<organism evidence="7 8">
    <name type="scientific">Saccharopolyspora mangrovi</name>
    <dbReference type="NCBI Taxonomy" id="3082379"/>
    <lineage>
        <taxon>Bacteria</taxon>
        <taxon>Bacillati</taxon>
        <taxon>Actinomycetota</taxon>
        <taxon>Actinomycetes</taxon>
        <taxon>Pseudonocardiales</taxon>
        <taxon>Pseudonocardiaceae</taxon>
        <taxon>Saccharopolyspora</taxon>
    </lineage>
</organism>
<dbReference type="SMART" id="SM00829">
    <property type="entry name" value="PKS_ER"/>
    <property type="match status" value="1"/>
</dbReference>
<dbReference type="SUPFAM" id="SSF51735">
    <property type="entry name" value="NAD(P)-binding Rossmann-fold domains"/>
    <property type="match status" value="1"/>
</dbReference>
<keyword evidence="4" id="KW-0560">Oxidoreductase</keyword>
<dbReference type="InterPro" id="IPR013149">
    <property type="entry name" value="ADH-like_C"/>
</dbReference>
<name>A0ABU6A5G7_9PSEU</name>
<keyword evidence="8" id="KW-1185">Reference proteome</keyword>
<dbReference type="RefSeq" id="WP_324264255.1">
    <property type="nucleotide sequence ID" value="NZ_JAWLNX010000002.1"/>
</dbReference>
<evidence type="ECO:0000256" key="4">
    <source>
        <dbReference type="ARBA" id="ARBA00023002"/>
    </source>
</evidence>
<dbReference type="Gene3D" id="3.40.50.720">
    <property type="entry name" value="NAD(P)-binding Rossmann-like Domain"/>
    <property type="match status" value="1"/>
</dbReference>
<dbReference type="InterPro" id="IPR013154">
    <property type="entry name" value="ADH-like_N"/>
</dbReference>
<dbReference type="InterPro" id="IPR020843">
    <property type="entry name" value="ER"/>
</dbReference>
<dbReference type="InterPro" id="IPR036291">
    <property type="entry name" value="NAD(P)-bd_dom_sf"/>
</dbReference>
<sequence length="332" mass="34105">MQAVVIEGPGQAVVKDVAEPAPAAGQVLVRVHAAGLCGTDLHLVDGVLPTPYPLTPGHEFAGEVVELGEGVSDLAVGDRVAVDPNLPCGVCRWCRGGRGNLCQVWDAIGVSRAGAAAELVAVPAGICFALPSTVSYTAGAMVEPLSCAVHGASRLPRLPGSHYLIYGAGTMGLLMAALVRRSGAASVSVVDLNDARLDFALSYAADRATTHADALEQPDGYDVVIDATGAVPAIEDGLGRVRKGGTFLQFGVADPNATASFSPFRVYHEEIDILGSMAVHNGFQPAIELVASGAVDVEQLVSATLPLSDYAGAIEKFRAGTGHKIHVAPTAR</sequence>